<dbReference type="SUPFAM" id="SSF51182">
    <property type="entry name" value="RmlC-like cupins"/>
    <property type="match status" value="1"/>
</dbReference>
<evidence type="ECO:0000256" key="3">
    <source>
        <dbReference type="ARBA" id="ARBA00023163"/>
    </source>
</evidence>
<dbReference type="Gene3D" id="1.10.10.60">
    <property type="entry name" value="Homeodomain-like"/>
    <property type="match status" value="1"/>
</dbReference>
<dbReference type="Proteomes" id="UP001233836">
    <property type="component" value="Unassembled WGS sequence"/>
</dbReference>
<dbReference type="PANTHER" id="PTHR43280:SF34">
    <property type="entry name" value="ARAC-FAMILY TRANSCRIPTIONAL REGULATOR"/>
    <property type="match status" value="1"/>
</dbReference>
<dbReference type="InterPro" id="IPR009057">
    <property type="entry name" value="Homeodomain-like_sf"/>
</dbReference>
<dbReference type="PROSITE" id="PS01124">
    <property type="entry name" value="HTH_ARAC_FAMILY_2"/>
    <property type="match status" value="1"/>
</dbReference>
<protein>
    <submittedName>
        <fullName evidence="5">AraC-like DNA-binding protein</fullName>
    </submittedName>
</protein>
<dbReference type="SUPFAM" id="SSF46689">
    <property type="entry name" value="Homeodomain-like"/>
    <property type="match status" value="1"/>
</dbReference>
<evidence type="ECO:0000256" key="2">
    <source>
        <dbReference type="ARBA" id="ARBA00023125"/>
    </source>
</evidence>
<evidence type="ECO:0000256" key="1">
    <source>
        <dbReference type="ARBA" id="ARBA00023015"/>
    </source>
</evidence>
<dbReference type="EMBL" id="JAUSTI010000002">
    <property type="protein sequence ID" value="MDQ0169318.1"/>
    <property type="molecule type" value="Genomic_DNA"/>
</dbReference>
<name>A0ABT9W7U6_9BACL</name>
<evidence type="ECO:0000313" key="6">
    <source>
        <dbReference type="Proteomes" id="UP001233836"/>
    </source>
</evidence>
<organism evidence="5 6">
    <name type="scientific">Paenibacillus tundrae</name>
    <dbReference type="NCBI Taxonomy" id="528187"/>
    <lineage>
        <taxon>Bacteria</taxon>
        <taxon>Bacillati</taxon>
        <taxon>Bacillota</taxon>
        <taxon>Bacilli</taxon>
        <taxon>Bacillales</taxon>
        <taxon>Paenibacillaceae</taxon>
        <taxon>Paenibacillus</taxon>
    </lineage>
</organism>
<dbReference type="PANTHER" id="PTHR43280">
    <property type="entry name" value="ARAC-FAMILY TRANSCRIPTIONAL REGULATOR"/>
    <property type="match status" value="1"/>
</dbReference>
<dbReference type="SMART" id="SM00342">
    <property type="entry name" value="HTH_ARAC"/>
    <property type="match status" value="1"/>
</dbReference>
<dbReference type="RefSeq" id="WP_307213309.1">
    <property type="nucleotide sequence ID" value="NZ_JAUSTI010000002.1"/>
</dbReference>
<sequence>MSSNQNQSPPLKVEFLRIKDEPFRWSNSIEVVIVLEGSIQVAIADENRILSVGGLEIFNINQVHRLSHTHDENLVLLINIDAEFAKDYCSDLSTVWFAHEFGPGTNLGSERVQEITEAICTLITPVVNNQSELRFLTLLNIIESLLDLLITNLDVKRMFEGNPIKLQRIWKIYNYLFNNQGYTNKASLNEIAAMTDEYLNLDYLSSQFKLLIGDTLQNLLHYLRIEHAIKRLLTTNLSLVDISMDSGFSSPRYFYQKFNKIFAEGPKEFRHENKKKQEMMEHLRESIHPAFVLPRHKELFHSQEAVSNVPNKWINLDLFGDYDPRSTSVYMIGITDLIHCNLDTNFNQVLRVHDLSPYQVFGFERPFNFFLNKDIQSLTWFMNQLSENNIDPVFIVRADHKGMSEQITAIQRFIENYATIYGAEHLKGWKIEIR</sequence>
<feature type="domain" description="HTH araC/xylS-type" evidence="4">
    <location>
        <begin position="203"/>
        <end position="272"/>
    </location>
</feature>
<evidence type="ECO:0000313" key="5">
    <source>
        <dbReference type="EMBL" id="MDQ0169318.1"/>
    </source>
</evidence>
<keyword evidence="2" id="KW-0238">DNA-binding</keyword>
<keyword evidence="3" id="KW-0804">Transcription</keyword>
<dbReference type="Pfam" id="PF12833">
    <property type="entry name" value="HTH_18"/>
    <property type="match status" value="1"/>
</dbReference>
<keyword evidence="1" id="KW-0805">Transcription regulation</keyword>
<dbReference type="InterPro" id="IPR011051">
    <property type="entry name" value="RmlC_Cupin_sf"/>
</dbReference>
<reference evidence="5 6" key="1">
    <citation type="submission" date="2023-07" db="EMBL/GenBank/DDBJ databases">
        <title>Sorghum-associated microbial communities from plants grown in Nebraska, USA.</title>
        <authorList>
            <person name="Schachtman D."/>
        </authorList>
    </citation>
    <scope>NUCLEOTIDE SEQUENCE [LARGE SCALE GENOMIC DNA]</scope>
    <source>
        <strain evidence="5 6">DS1314</strain>
    </source>
</reference>
<keyword evidence="6" id="KW-1185">Reference proteome</keyword>
<proteinExistence type="predicted"/>
<gene>
    <name evidence="5" type="ORF">J2T19_000758</name>
</gene>
<comment type="caution">
    <text evidence="5">The sequence shown here is derived from an EMBL/GenBank/DDBJ whole genome shotgun (WGS) entry which is preliminary data.</text>
</comment>
<accession>A0ABT9W7U6</accession>
<dbReference type="InterPro" id="IPR018060">
    <property type="entry name" value="HTH_AraC"/>
</dbReference>
<evidence type="ECO:0000259" key="4">
    <source>
        <dbReference type="PROSITE" id="PS01124"/>
    </source>
</evidence>